<evidence type="ECO:0000256" key="3">
    <source>
        <dbReference type="ARBA" id="ARBA00022575"/>
    </source>
</evidence>
<dbReference type="SUPFAM" id="SSF52343">
    <property type="entry name" value="Ferredoxin reductase-like, C-terminal NADP-linked domain"/>
    <property type="match status" value="1"/>
</dbReference>
<dbReference type="Pfam" id="PF00175">
    <property type="entry name" value="NAD_binding_1"/>
    <property type="match status" value="1"/>
</dbReference>
<dbReference type="Pfam" id="PF00042">
    <property type="entry name" value="Globin"/>
    <property type="match status" value="1"/>
</dbReference>
<name>A0ABQ9NW67_9PEZI</name>
<evidence type="ECO:0000313" key="13">
    <source>
        <dbReference type="Proteomes" id="UP001172684"/>
    </source>
</evidence>
<dbReference type="NCBIfam" id="NF009805">
    <property type="entry name" value="PRK13289.1"/>
    <property type="match status" value="1"/>
</dbReference>
<keyword evidence="4" id="KW-0349">Heme</keyword>
<evidence type="ECO:0000259" key="11">
    <source>
        <dbReference type="PROSITE" id="PS51384"/>
    </source>
</evidence>
<keyword evidence="3" id="KW-0216">Detoxification</keyword>
<evidence type="ECO:0000256" key="5">
    <source>
        <dbReference type="ARBA" id="ARBA00022723"/>
    </source>
</evidence>
<comment type="catalytic activity">
    <reaction evidence="9">
        <text>2 nitric oxide + NADPH + 2 O2 = 2 nitrate + NADP(+) + H(+)</text>
        <dbReference type="Rhea" id="RHEA:19465"/>
        <dbReference type="ChEBI" id="CHEBI:15378"/>
        <dbReference type="ChEBI" id="CHEBI:15379"/>
        <dbReference type="ChEBI" id="CHEBI:16480"/>
        <dbReference type="ChEBI" id="CHEBI:17632"/>
        <dbReference type="ChEBI" id="CHEBI:57783"/>
        <dbReference type="ChEBI" id="CHEBI:58349"/>
        <dbReference type="EC" id="1.14.12.17"/>
    </reaction>
</comment>
<feature type="domain" description="Globin" evidence="10">
    <location>
        <begin position="2"/>
        <end position="139"/>
    </location>
</feature>
<dbReference type="InterPro" id="IPR012292">
    <property type="entry name" value="Globin/Proto"/>
</dbReference>
<evidence type="ECO:0000256" key="2">
    <source>
        <dbReference type="ARBA" id="ARBA00012229"/>
    </source>
</evidence>
<gene>
    <name evidence="12" type="ORF">H2201_003275</name>
</gene>
<proteinExistence type="inferred from homology"/>
<dbReference type="SUPFAM" id="SSF63380">
    <property type="entry name" value="Riboflavin synthase domain-like"/>
    <property type="match status" value="1"/>
</dbReference>
<dbReference type="Gene3D" id="1.10.490.10">
    <property type="entry name" value="Globins"/>
    <property type="match status" value="1"/>
</dbReference>
<comment type="similarity">
    <text evidence="1">In the C-terminal section; belongs to the flavoprotein pyridine nucleotide cytochrome reductase family.</text>
</comment>
<evidence type="ECO:0000313" key="12">
    <source>
        <dbReference type="EMBL" id="KAJ9666616.1"/>
    </source>
</evidence>
<organism evidence="12 13">
    <name type="scientific">Coniosporium apollinis</name>
    <dbReference type="NCBI Taxonomy" id="61459"/>
    <lineage>
        <taxon>Eukaryota</taxon>
        <taxon>Fungi</taxon>
        <taxon>Dikarya</taxon>
        <taxon>Ascomycota</taxon>
        <taxon>Pezizomycotina</taxon>
        <taxon>Dothideomycetes</taxon>
        <taxon>Dothideomycetes incertae sedis</taxon>
        <taxon>Coniosporium</taxon>
    </lineage>
</organism>
<keyword evidence="7" id="KW-0520">NAD</keyword>
<dbReference type="InterPro" id="IPR009050">
    <property type="entry name" value="Globin-like_sf"/>
</dbReference>
<evidence type="ECO:0000256" key="1">
    <source>
        <dbReference type="ARBA" id="ARBA00006401"/>
    </source>
</evidence>
<evidence type="ECO:0000259" key="10">
    <source>
        <dbReference type="PROSITE" id="PS01033"/>
    </source>
</evidence>
<dbReference type="InterPro" id="IPR039261">
    <property type="entry name" value="FNR_nucleotide-bd"/>
</dbReference>
<evidence type="ECO:0000256" key="7">
    <source>
        <dbReference type="ARBA" id="ARBA00023027"/>
    </source>
</evidence>
<evidence type="ECO:0000256" key="4">
    <source>
        <dbReference type="ARBA" id="ARBA00022617"/>
    </source>
</evidence>
<dbReference type="PANTHER" id="PTHR43396:SF3">
    <property type="entry name" value="FLAVOHEMOPROTEIN"/>
    <property type="match status" value="1"/>
</dbReference>
<dbReference type="EC" id="1.14.12.17" evidence="2"/>
<protein>
    <recommendedName>
        <fullName evidence="2">nitric oxide dioxygenase</fullName>
        <ecNumber evidence="2">1.14.12.17</ecNumber>
    </recommendedName>
</protein>
<dbReference type="InterPro" id="IPR001433">
    <property type="entry name" value="OxRdtase_FAD/NAD-bd"/>
</dbReference>
<evidence type="ECO:0000256" key="9">
    <source>
        <dbReference type="ARBA" id="ARBA00049433"/>
    </source>
</evidence>
<dbReference type="PROSITE" id="PS51384">
    <property type="entry name" value="FAD_FR"/>
    <property type="match status" value="1"/>
</dbReference>
<dbReference type="PROSITE" id="PS01033">
    <property type="entry name" value="GLOBIN"/>
    <property type="match status" value="1"/>
</dbReference>
<dbReference type="Gene3D" id="3.40.50.80">
    <property type="entry name" value="Nucleotide-binding domain of ferredoxin-NADP reductase (FNR) module"/>
    <property type="match status" value="1"/>
</dbReference>
<keyword evidence="6" id="KW-0408">Iron</keyword>
<dbReference type="Proteomes" id="UP001172684">
    <property type="component" value="Unassembled WGS sequence"/>
</dbReference>
<feature type="domain" description="FAD-binding FR-type" evidence="11">
    <location>
        <begin position="149"/>
        <end position="266"/>
    </location>
</feature>
<evidence type="ECO:0000256" key="6">
    <source>
        <dbReference type="ARBA" id="ARBA00023004"/>
    </source>
</evidence>
<dbReference type="PANTHER" id="PTHR43396">
    <property type="entry name" value="FLAVOHEMOPROTEIN"/>
    <property type="match status" value="1"/>
</dbReference>
<dbReference type="SUPFAM" id="SSF46458">
    <property type="entry name" value="Globin-like"/>
    <property type="match status" value="1"/>
</dbReference>
<dbReference type="CDD" id="cd06184">
    <property type="entry name" value="flavohem_like_fad_nad_binding"/>
    <property type="match status" value="1"/>
</dbReference>
<comment type="catalytic activity">
    <reaction evidence="8">
        <text>2 nitric oxide + NADH + 2 O2 = 2 nitrate + NAD(+) + H(+)</text>
        <dbReference type="Rhea" id="RHEA:19469"/>
        <dbReference type="ChEBI" id="CHEBI:15378"/>
        <dbReference type="ChEBI" id="CHEBI:15379"/>
        <dbReference type="ChEBI" id="CHEBI:16480"/>
        <dbReference type="ChEBI" id="CHEBI:17632"/>
        <dbReference type="ChEBI" id="CHEBI:57540"/>
        <dbReference type="ChEBI" id="CHEBI:57945"/>
        <dbReference type="EC" id="1.14.12.17"/>
    </reaction>
</comment>
<comment type="caution">
    <text evidence="12">The sequence shown here is derived from an EMBL/GenBank/DDBJ whole genome shotgun (WGS) entry which is preliminary data.</text>
</comment>
<evidence type="ECO:0000256" key="8">
    <source>
        <dbReference type="ARBA" id="ARBA00048649"/>
    </source>
</evidence>
<keyword evidence="13" id="KW-1185">Reference proteome</keyword>
<dbReference type="Gene3D" id="2.40.30.10">
    <property type="entry name" value="Translation factors"/>
    <property type="match status" value="1"/>
</dbReference>
<dbReference type="InterPro" id="IPR017927">
    <property type="entry name" value="FAD-bd_FR_type"/>
</dbReference>
<dbReference type="EMBL" id="JAPDRL010000018">
    <property type="protein sequence ID" value="KAJ9666616.1"/>
    <property type="molecule type" value="Genomic_DNA"/>
</dbReference>
<keyword evidence="5" id="KW-0479">Metal-binding</keyword>
<dbReference type="InterPro" id="IPR000971">
    <property type="entry name" value="Globin"/>
</dbReference>
<sequence length="415" mass="46659">MSLTPSQAATIKATVPVLSEHGNTITKVFYKNMLTAHPELNDIFNTANQINGHQPRALAGSLYAYADNIDDLGKLSPAVELICNKHASLYIRPEHYNIVGTYLLAAMHEVLGSALTSEIHDAWAAAYWQLANLMTQREDQLYKAADGWTDWRDLRIARKVPESAEITSFYFEPVDGKPLPGFLPGQYISVQMDVPALHHRQARQYSLSDAPWPDYYRISVKREKGLDIHDPEDAGHPGYVSNVLHDAKKVGDVIQVSHPFGDFFLDPEEKTDAPVVLISAGVGLTCLLSIFNTLVARKSERPIVWIHAAKSTKSRAFEKHVRNVVRARDNVHAVFFTRNVGEDEVQGKDYDFQGRMDLDKLDKERDLFVTNREAQYFVCGPTNFMLDMKAKLESFGVDESRLKLELYGTGGVPKR</sequence>
<accession>A0ABQ9NW67</accession>
<dbReference type="CDD" id="cd08922">
    <property type="entry name" value="FHb-globin"/>
    <property type="match status" value="1"/>
</dbReference>
<reference evidence="12" key="1">
    <citation type="submission" date="2022-10" db="EMBL/GenBank/DDBJ databases">
        <title>Culturing micro-colonial fungi from biological soil crusts in the Mojave desert and describing Neophaeococcomyces mojavensis, and introducing the new genera and species Taxawa tesnikishii.</title>
        <authorList>
            <person name="Kurbessoian T."/>
            <person name="Stajich J.E."/>
        </authorList>
    </citation>
    <scope>NUCLEOTIDE SEQUENCE</scope>
    <source>
        <strain evidence="12">TK_1</strain>
    </source>
</reference>
<dbReference type="InterPro" id="IPR017938">
    <property type="entry name" value="Riboflavin_synthase-like_b-brl"/>
</dbReference>